<feature type="binding site" evidence="3">
    <location>
        <position position="38"/>
    </location>
    <ligand>
        <name>Zn(2+)</name>
        <dbReference type="ChEBI" id="CHEBI:29105"/>
        <label>2</label>
    </ligand>
</feature>
<accession>A0A415QK07</accession>
<dbReference type="EMBL" id="QRPV01000007">
    <property type="protein sequence ID" value="RHM44043.1"/>
    <property type="molecule type" value="Genomic_DNA"/>
</dbReference>
<comment type="cofactor">
    <cofactor evidence="3">
        <name>Zn(2+)</name>
        <dbReference type="ChEBI" id="CHEBI:29105"/>
    </cofactor>
    <text evidence="3">Binds 2 Zn(2+) ions.</text>
</comment>
<name>A0A415QK07_9BACT</name>
<evidence type="ECO:0000313" key="5">
    <source>
        <dbReference type="EMBL" id="RHM44043.1"/>
    </source>
</evidence>
<protein>
    <submittedName>
        <fullName evidence="5">Alkaline phosphatase</fullName>
    </submittedName>
</protein>
<feature type="binding site" evidence="3">
    <location>
        <position position="139"/>
    </location>
    <ligand>
        <name>Mg(2+)</name>
        <dbReference type="ChEBI" id="CHEBI:18420"/>
    </ligand>
</feature>
<proteinExistence type="inferred from homology"/>
<feature type="binding site" evidence="3">
    <location>
        <position position="267"/>
    </location>
    <ligand>
        <name>Mg(2+)</name>
        <dbReference type="ChEBI" id="CHEBI:18420"/>
    </ligand>
</feature>
<dbReference type="AlphaFoldDB" id="A0A415QK07"/>
<evidence type="ECO:0000256" key="4">
    <source>
        <dbReference type="RuleBase" id="RU003946"/>
    </source>
</evidence>
<feature type="binding site" evidence="3">
    <location>
        <position position="316"/>
    </location>
    <ligand>
        <name>Zn(2+)</name>
        <dbReference type="ChEBI" id="CHEBI:29105"/>
        <label>2</label>
    </ligand>
</feature>
<dbReference type="PRINTS" id="PR00113">
    <property type="entry name" value="ALKPHPHTASE"/>
</dbReference>
<dbReference type="Pfam" id="PF00245">
    <property type="entry name" value="Alk_phosphatase"/>
    <property type="match status" value="2"/>
</dbReference>
<evidence type="ECO:0000256" key="1">
    <source>
        <dbReference type="ARBA" id="ARBA00022553"/>
    </source>
</evidence>
<feature type="binding site" evidence="3">
    <location>
        <position position="315"/>
    </location>
    <ligand>
        <name>Zn(2+)</name>
        <dbReference type="ChEBI" id="CHEBI:29105"/>
        <label>2</label>
    </ligand>
</feature>
<dbReference type="PANTHER" id="PTHR11596">
    <property type="entry name" value="ALKALINE PHOSPHATASE"/>
    <property type="match status" value="1"/>
</dbReference>
<dbReference type="PROSITE" id="PS51257">
    <property type="entry name" value="PROKAR_LIPOPROTEIN"/>
    <property type="match status" value="1"/>
</dbReference>
<dbReference type="SMART" id="SM00098">
    <property type="entry name" value="alkPPc"/>
    <property type="match status" value="1"/>
</dbReference>
<organism evidence="5 6">
    <name type="scientific">Butyricimonas virosa</name>
    <dbReference type="NCBI Taxonomy" id="544645"/>
    <lineage>
        <taxon>Bacteria</taxon>
        <taxon>Pseudomonadati</taxon>
        <taxon>Bacteroidota</taxon>
        <taxon>Bacteroidia</taxon>
        <taxon>Bacteroidales</taxon>
        <taxon>Odoribacteraceae</taxon>
        <taxon>Butyricimonas</taxon>
    </lineage>
</organism>
<feature type="binding site" evidence="3">
    <location>
        <position position="141"/>
    </location>
    <ligand>
        <name>Mg(2+)</name>
        <dbReference type="ChEBI" id="CHEBI:18420"/>
    </ligand>
</feature>
<comment type="caution">
    <text evidence="5">The sequence shown here is derived from an EMBL/GenBank/DDBJ whole genome shotgun (WGS) entry which is preliminary data.</text>
</comment>
<dbReference type="CDD" id="cd16012">
    <property type="entry name" value="ALP"/>
    <property type="match status" value="1"/>
</dbReference>
<keyword evidence="3" id="KW-0460">Magnesium</keyword>
<keyword evidence="3" id="KW-0862">Zinc</keyword>
<feature type="active site" description="Phosphoserine intermediate" evidence="2">
    <location>
        <position position="87"/>
    </location>
</feature>
<comment type="similarity">
    <text evidence="4">Belongs to the alkaline phosphatase family.</text>
</comment>
<keyword evidence="3" id="KW-0479">Metal-binding</keyword>
<keyword evidence="1" id="KW-0597">Phosphoprotein</keyword>
<dbReference type="Gene3D" id="1.10.60.40">
    <property type="match status" value="1"/>
</dbReference>
<evidence type="ECO:0000256" key="2">
    <source>
        <dbReference type="PIRSR" id="PIRSR601952-1"/>
    </source>
</evidence>
<dbReference type="GO" id="GO:0004035">
    <property type="term" value="F:alkaline phosphatase activity"/>
    <property type="evidence" value="ECO:0007669"/>
    <property type="project" value="TreeGrafter"/>
</dbReference>
<feature type="binding site" evidence="3">
    <location>
        <position position="276"/>
    </location>
    <ligand>
        <name>Zn(2+)</name>
        <dbReference type="ChEBI" id="CHEBI:29105"/>
        <label>2</label>
    </ligand>
</feature>
<sequence>MKNITCFCVLILFLGIYSCSVHEYKGDRPKYVFFLIGDGMGSSQVTGTQFYLAERAGRIGLDSLSFTGFPVTNVVSTYSAFNAITCSAAAGTALATGMRTSNGTIGKDAIHSKDVYSIAVKAKERGMGVGIATSVSIDHATPASFYAHQPSRSMYYEIAMDAIKADFDLYAGSGFLQTRSLTDSAAPEVYCCFEEAGYTVVRGYDDFNRKREGASKMLFVQEAGANPFSLSYAIDRQPGDLTLSEITRGAIDYLFQKSNRGFFLMVEGGKIDWACHSNDGATMVKEVMDFSDAVEVVLEFYRQHPKETLIIVTADHETGGVGLGTRGYELNLKLLSLQQHSLDILSNRLINLRENREGKVTWEEVKEVFSEELGFWSKIEIMKEEEEALKQEFERSYLQASPAVWGMYAVVEPLAQQAVRLLNDKAQMGWTTLEHTGTRVPMYAIGAGAWRFAGSPLNNTDIPRIIVEATGWN</sequence>
<dbReference type="RefSeq" id="WP_118449761.1">
    <property type="nucleotide sequence ID" value="NZ_CABJDM010000007.1"/>
</dbReference>
<dbReference type="Proteomes" id="UP000286038">
    <property type="component" value="Unassembled WGS sequence"/>
</dbReference>
<dbReference type="SUPFAM" id="SSF53649">
    <property type="entry name" value="Alkaline phosphatase-like"/>
    <property type="match status" value="1"/>
</dbReference>
<dbReference type="Gene3D" id="3.40.720.10">
    <property type="entry name" value="Alkaline Phosphatase, subunit A"/>
    <property type="match status" value="1"/>
</dbReference>
<feature type="binding site" evidence="3">
    <location>
        <position position="435"/>
    </location>
    <ligand>
        <name>Zn(2+)</name>
        <dbReference type="ChEBI" id="CHEBI:29105"/>
        <label>2</label>
    </ligand>
</feature>
<evidence type="ECO:0000256" key="3">
    <source>
        <dbReference type="PIRSR" id="PIRSR601952-2"/>
    </source>
</evidence>
<reference evidence="5 6" key="1">
    <citation type="submission" date="2018-08" db="EMBL/GenBank/DDBJ databases">
        <title>A genome reference for cultivated species of the human gut microbiota.</title>
        <authorList>
            <person name="Zou Y."/>
            <person name="Xue W."/>
            <person name="Luo G."/>
        </authorList>
    </citation>
    <scope>NUCLEOTIDE SEQUENCE [LARGE SCALE GENOMIC DNA]</scope>
    <source>
        <strain evidence="5 6">AF34-33</strain>
    </source>
</reference>
<dbReference type="PANTHER" id="PTHR11596:SF5">
    <property type="entry name" value="ALKALINE PHOSPHATASE"/>
    <property type="match status" value="1"/>
</dbReference>
<dbReference type="InterPro" id="IPR017850">
    <property type="entry name" value="Alkaline_phosphatase_core_sf"/>
</dbReference>
<feature type="binding site" evidence="3">
    <location>
        <position position="272"/>
    </location>
    <ligand>
        <name>Zn(2+)</name>
        <dbReference type="ChEBI" id="CHEBI:29105"/>
        <label>2</label>
    </ligand>
</feature>
<gene>
    <name evidence="5" type="ORF">DWZ68_08295</name>
</gene>
<dbReference type="InterPro" id="IPR001952">
    <property type="entry name" value="Alkaline_phosphatase"/>
</dbReference>
<feature type="binding site" evidence="3">
    <location>
        <position position="38"/>
    </location>
    <ligand>
        <name>Mg(2+)</name>
        <dbReference type="ChEBI" id="CHEBI:18420"/>
    </ligand>
</feature>
<comment type="cofactor">
    <cofactor evidence="3">
        <name>Mg(2+)</name>
        <dbReference type="ChEBI" id="CHEBI:18420"/>
    </cofactor>
    <text evidence="3">Binds 1 Mg(2+) ion.</text>
</comment>
<dbReference type="GO" id="GO:0046872">
    <property type="term" value="F:metal ion binding"/>
    <property type="evidence" value="ECO:0007669"/>
    <property type="project" value="UniProtKB-KW"/>
</dbReference>
<evidence type="ECO:0000313" key="6">
    <source>
        <dbReference type="Proteomes" id="UP000286038"/>
    </source>
</evidence>